<dbReference type="Proteomes" id="UP000821837">
    <property type="component" value="Chromosome 1"/>
</dbReference>
<comment type="caution">
    <text evidence="1">The sequence shown here is derived from an EMBL/GenBank/DDBJ whole genome shotgun (WGS) entry which is preliminary data.</text>
</comment>
<protein>
    <submittedName>
        <fullName evidence="1">Uncharacterized protein</fullName>
    </submittedName>
</protein>
<gene>
    <name evidence="1" type="ORF">HPB52_014689</name>
</gene>
<keyword evidence="2" id="KW-1185">Reference proteome</keyword>
<reference evidence="1" key="2">
    <citation type="submission" date="2021-09" db="EMBL/GenBank/DDBJ databases">
        <authorList>
            <person name="Jia N."/>
            <person name="Wang J."/>
            <person name="Shi W."/>
            <person name="Du L."/>
            <person name="Sun Y."/>
            <person name="Zhan W."/>
            <person name="Jiang J."/>
            <person name="Wang Q."/>
            <person name="Zhang B."/>
            <person name="Ji P."/>
            <person name="Sakyi L.B."/>
            <person name="Cui X."/>
            <person name="Yuan T."/>
            <person name="Jiang B."/>
            <person name="Yang W."/>
            <person name="Lam T.T.-Y."/>
            <person name="Chang Q."/>
            <person name="Ding S."/>
            <person name="Wang X."/>
            <person name="Zhu J."/>
            <person name="Ruan X."/>
            <person name="Zhao L."/>
            <person name="Wei J."/>
            <person name="Que T."/>
            <person name="Du C."/>
            <person name="Cheng J."/>
            <person name="Dai P."/>
            <person name="Han X."/>
            <person name="Huang E."/>
            <person name="Gao Y."/>
            <person name="Liu J."/>
            <person name="Shao H."/>
            <person name="Ye R."/>
            <person name="Li L."/>
            <person name="Wei W."/>
            <person name="Wang X."/>
            <person name="Wang C."/>
            <person name="Huo Q."/>
            <person name="Li W."/>
            <person name="Guo W."/>
            <person name="Chen H."/>
            <person name="Chen S."/>
            <person name="Zhou L."/>
            <person name="Zhou L."/>
            <person name="Ni X."/>
            <person name="Tian J."/>
            <person name="Zhou Y."/>
            <person name="Sheng Y."/>
            <person name="Liu T."/>
            <person name="Pan Y."/>
            <person name="Xia L."/>
            <person name="Li J."/>
            <person name="Zhao F."/>
            <person name="Cao W."/>
        </authorList>
    </citation>
    <scope>NUCLEOTIDE SEQUENCE</scope>
    <source>
        <strain evidence="1">Rsan-2018</strain>
        <tissue evidence="1">Larvae</tissue>
    </source>
</reference>
<dbReference type="EMBL" id="JABSTV010001245">
    <property type="protein sequence ID" value="KAH7983841.1"/>
    <property type="molecule type" value="Genomic_DNA"/>
</dbReference>
<organism evidence="1 2">
    <name type="scientific">Rhipicephalus sanguineus</name>
    <name type="common">Brown dog tick</name>
    <name type="synonym">Ixodes sanguineus</name>
    <dbReference type="NCBI Taxonomy" id="34632"/>
    <lineage>
        <taxon>Eukaryota</taxon>
        <taxon>Metazoa</taxon>
        <taxon>Ecdysozoa</taxon>
        <taxon>Arthropoda</taxon>
        <taxon>Chelicerata</taxon>
        <taxon>Arachnida</taxon>
        <taxon>Acari</taxon>
        <taxon>Parasitiformes</taxon>
        <taxon>Ixodida</taxon>
        <taxon>Ixodoidea</taxon>
        <taxon>Ixodidae</taxon>
        <taxon>Rhipicephalinae</taxon>
        <taxon>Rhipicephalus</taxon>
        <taxon>Rhipicephalus</taxon>
    </lineage>
</organism>
<accession>A0A9D4TAL1</accession>
<evidence type="ECO:0000313" key="2">
    <source>
        <dbReference type="Proteomes" id="UP000821837"/>
    </source>
</evidence>
<sequence>MPVLAVLATQWMTAGKGLGTGPTKTWKMRCTWKMHANDAVATNEDLTDEAIVAAVTGAEDDSSDDEEEPEPMQVVLHQEALQMIYSLCDFVC</sequence>
<proteinExistence type="predicted"/>
<evidence type="ECO:0000313" key="1">
    <source>
        <dbReference type="EMBL" id="KAH7983841.1"/>
    </source>
</evidence>
<reference evidence="1" key="1">
    <citation type="journal article" date="2020" name="Cell">
        <title>Large-Scale Comparative Analyses of Tick Genomes Elucidate Their Genetic Diversity and Vector Capacities.</title>
        <authorList>
            <consortium name="Tick Genome and Microbiome Consortium (TIGMIC)"/>
            <person name="Jia N."/>
            <person name="Wang J."/>
            <person name="Shi W."/>
            <person name="Du L."/>
            <person name="Sun Y."/>
            <person name="Zhan W."/>
            <person name="Jiang J.F."/>
            <person name="Wang Q."/>
            <person name="Zhang B."/>
            <person name="Ji P."/>
            <person name="Bell-Sakyi L."/>
            <person name="Cui X.M."/>
            <person name="Yuan T.T."/>
            <person name="Jiang B.G."/>
            <person name="Yang W.F."/>
            <person name="Lam T.T."/>
            <person name="Chang Q.C."/>
            <person name="Ding S.J."/>
            <person name="Wang X.J."/>
            <person name="Zhu J.G."/>
            <person name="Ruan X.D."/>
            <person name="Zhao L."/>
            <person name="Wei J.T."/>
            <person name="Ye R.Z."/>
            <person name="Que T.C."/>
            <person name="Du C.H."/>
            <person name="Zhou Y.H."/>
            <person name="Cheng J.X."/>
            <person name="Dai P.F."/>
            <person name="Guo W.B."/>
            <person name="Han X.H."/>
            <person name="Huang E.J."/>
            <person name="Li L.F."/>
            <person name="Wei W."/>
            <person name="Gao Y.C."/>
            <person name="Liu J.Z."/>
            <person name="Shao H.Z."/>
            <person name="Wang X."/>
            <person name="Wang C.C."/>
            <person name="Yang T.C."/>
            <person name="Huo Q.B."/>
            <person name="Li W."/>
            <person name="Chen H.Y."/>
            <person name="Chen S.E."/>
            <person name="Zhou L.G."/>
            <person name="Ni X.B."/>
            <person name="Tian J.H."/>
            <person name="Sheng Y."/>
            <person name="Liu T."/>
            <person name="Pan Y.S."/>
            <person name="Xia L.Y."/>
            <person name="Li J."/>
            <person name="Zhao F."/>
            <person name="Cao W.C."/>
        </authorList>
    </citation>
    <scope>NUCLEOTIDE SEQUENCE</scope>
    <source>
        <strain evidence="1">Rsan-2018</strain>
    </source>
</reference>
<dbReference type="AlphaFoldDB" id="A0A9D4TAL1"/>
<name>A0A9D4TAL1_RHISA</name>